<dbReference type="PANTHER" id="PTHR22617:SF23">
    <property type="entry name" value="CHEMOTAXIS PROTEIN CHEW"/>
    <property type="match status" value="1"/>
</dbReference>
<gene>
    <name evidence="3" type="ordered locus">Selin_2426</name>
</gene>
<dbReference type="SUPFAM" id="SSF50341">
    <property type="entry name" value="CheW-like"/>
    <property type="match status" value="1"/>
</dbReference>
<dbReference type="GO" id="GO:0007165">
    <property type="term" value="P:signal transduction"/>
    <property type="evidence" value="ECO:0007669"/>
    <property type="project" value="InterPro"/>
</dbReference>
<feature type="region of interest" description="Disordered" evidence="1">
    <location>
        <begin position="188"/>
        <end position="229"/>
    </location>
</feature>
<evidence type="ECO:0000259" key="2">
    <source>
        <dbReference type="PROSITE" id="PS50851"/>
    </source>
</evidence>
<feature type="compositionally biased region" description="Acidic residues" evidence="1">
    <location>
        <begin position="354"/>
        <end position="364"/>
    </location>
</feature>
<proteinExistence type="predicted"/>
<reference evidence="3 4" key="1">
    <citation type="submission" date="2010-12" db="EMBL/GenBank/DDBJ databases">
        <title>Complete sequence of Desulfurispirillum indicum S5.</title>
        <authorList>
            <consortium name="US DOE Joint Genome Institute"/>
            <person name="Lucas S."/>
            <person name="Copeland A."/>
            <person name="Lapidus A."/>
            <person name="Cheng J.-F."/>
            <person name="Goodwin L."/>
            <person name="Pitluck S."/>
            <person name="Chertkov O."/>
            <person name="Held B."/>
            <person name="Detter J.C."/>
            <person name="Han C."/>
            <person name="Tapia R."/>
            <person name="Land M."/>
            <person name="Hauser L."/>
            <person name="Kyrpides N."/>
            <person name="Ivanova N."/>
            <person name="Mikhailova N."/>
            <person name="Haggblom M."/>
            <person name="Rauschenbach I."/>
            <person name="Bini E."/>
            <person name="Woyke T."/>
        </authorList>
    </citation>
    <scope>NUCLEOTIDE SEQUENCE [LARGE SCALE GENOMIC DNA]</scope>
    <source>
        <strain evidence="4">ATCC BAA-1389 / DSM 22839 / S5</strain>
    </source>
</reference>
<evidence type="ECO:0000256" key="1">
    <source>
        <dbReference type="SAM" id="MobiDB-lite"/>
    </source>
</evidence>
<dbReference type="InterPro" id="IPR036061">
    <property type="entry name" value="CheW-like_dom_sf"/>
</dbReference>
<dbReference type="Proteomes" id="UP000002572">
    <property type="component" value="Chromosome"/>
</dbReference>
<feature type="compositionally biased region" description="Basic and acidic residues" evidence="1">
    <location>
        <begin position="286"/>
        <end position="297"/>
    </location>
</feature>
<protein>
    <submittedName>
        <fullName evidence="3">CheW domain protein</fullName>
    </submittedName>
</protein>
<feature type="compositionally biased region" description="Basic and acidic residues" evidence="1">
    <location>
        <begin position="543"/>
        <end position="567"/>
    </location>
</feature>
<dbReference type="SUPFAM" id="SSF75708">
    <property type="entry name" value="Chemotaxis phosphatase CheZ"/>
    <property type="match status" value="1"/>
</dbReference>
<dbReference type="EMBL" id="CP002432">
    <property type="protein sequence ID" value="ADU67141.1"/>
    <property type="molecule type" value="Genomic_DNA"/>
</dbReference>
<evidence type="ECO:0000313" key="4">
    <source>
        <dbReference type="Proteomes" id="UP000002572"/>
    </source>
</evidence>
<dbReference type="RefSeq" id="WP_013507012.1">
    <property type="nucleotide sequence ID" value="NC_014836.1"/>
</dbReference>
<feature type="domain" description="CheW-like" evidence="2">
    <location>
        <begin position="21"/>
        <end position="160"/>
    </location>
</feature>
<dbReference type="PROSITE" id="PS50851">
    <property type="entry name" value="CHEW"/>
    <property type="match status" value="1"/>
</dbReference>
<dbReference type="Gene3D" id="2.40.50.180">
    <property type="entry name" value="CheA-289, Domain 4"/>
    <property type="match status" value="1"/>
</dbReference>
<dbReference type="InterPro" id="IPR002545">
    <property type="entry name" value="CheW-lke_dom"/>
</dbReference>
<dbReference type="PANTHER" id="PTHR22617">
    <property type="entry name" value="CHEMOTAXIS SENSOR HISTIDINE KINASE-RELATED"/>
    <property type="match status" value="1"/>
</dbReference>
<dbReference type="GO" id="GO:0005829">
    <property type="term" value="C:cytosol"/>
    <property type="evidence" value="ECO:0007669"/>
    <property type="project" value="TreeGrafter"/>
</dbReference>
<feature type="region of interest" description="Disordered" evidence="1">
    <location>
        <begin position="343"/>
        <end position="373"/>
    </location>
</feature>
<dbReference type="eggNOG" id="COG0835">
    <property type="taxonomic scope" value="Bacteria"/>
</dbReference>
<dbReference type="SMART" id="SM00260">
    <property type="entry name" value="CheW"/>
    <property type="match status" value="1"/>
</dbReference>
<sequence length="775" mass="86714">MTTLERQHHARSEEQENMDSTLQLVGFKLGEEEYCIDIHNIQEINKRMHITRVPKNQPFVKGVINLRGKVICVIDLRKRFGLPDNFDNDTRIMVIDLAHETMGFVVDSVTEVIRIPVNRVDPTPPLIGHISNEYLLGVGKTDKRLLIIIDLNRVVGFKNESGRYYESELERKIKRGQGTAIEEFVAVPKSEPKAAKPAPTPAPQTPVATAMAPVEESTPSKPALSEDELDNLDDLIALELKKREAEDAQRLAQQVETTPKGARGGEEVVSLPAEEQDDLDQLIAMELKKREAEDARRLAQQPEEEPEEEFPQMGEELSSLPAEELDDLDQLIALELKKREAEDAQRLEKLQQIEQEEPEEEMPSDDGTQRIDELIALELKKREAENARRLAELAEAEAAGKKPEPPGAPSEPQASVEVEELPGPAAEVPPISPAAQTASVSPDHNAVLDGVMGELSRQQAELEKIMGETSMRISEDELEELDTPDSLAAELEDLDSILNSVEKQDIASENGEDEWNIETAFRWPGTVPGRFEEDFVPEPLEDILDKADEPQSPEETEKKKPVAGREDTEQEVSLYLDELLAGSFSSDFHGDPEIGMLLSRIQSLLIASEVTINTAREEVPAIISALYDSSKYAERSTNRILDLSEKILQSNNAFQDEFTETRAQFGSLDSQQRLEKVHALVKDVDQSIDHVFNIMGAMEFQDITKQRIQKLSKKLRDFKATLADMDSLIPLGVQTSASQPTAQEPFPFRRPAEEEAKIERDQHAVNSLLRELGIE</sequence>
<dbReference type="InParanoid" id="E6W562"/>
<dbReference type="HOGENOM" id="CLU_360840_0_0_0"/>
<feature type="region of interest" description="Disordered" evidence="1">
    <location>
        <begin position="543"/>
        <end position="569"/>
    </location>
</feature>
<dbReference type="GO" id="GO:0006935">
    <property type="term" value="P:chemotaxis"/>
    <property type="evidence" value="ECO:0007669"/>
    <property type="project" value="InterPro"/>
</dbReference>
<feature type="region of interest" description="Disordered" evidence="1">
    <location>
        <begin position="391"/>
        <end position="454"/>
    </location>
</feature>
<name>E6W562_DESIS</name>
<dbReference type="Pfam" id="PF01584">
    <property type="entry name" value="CheW"/>
    <property type="match status" value="1"/>
</dbReference>
<feature type="region of interest" description="Disordered" evidence="1">
    <location>
        <begin position="249"/>
        <end position="326"/>
    </location>
</feature>
<keyword evidence="4" id="KW-1185">Reference proteome</keyword>
<dbReference type="InterPro" id="IPR039315">
    <property type="entry name" value="CheW"/>
</dbReference>
<accession>E6W562</accession>
<feature type="region of interest" description="Disordered" evidence="1">
    <location>
        <begin position="466"/>
        <end position="485"/>
    </location>
</feature>
<dbReference type="Gene3D" id="2.30.30.40">
    <property type="entry name" value="SH3 Domains"/>
    <property type="match status" value="1"/>
</dbReference>
<dbReference type="Gene3D" id="1.10.287.500">
    <property type="entry name" value="Helix hairpin bin"/>
    <property type="match status" value="1"/>
</dbReference>
<dbReference type="STRING" id="653733.Selin_2426"/>
<organism evidence="3 4">
    <name type="scientific">Desulfurispirillum indicum (strain ATCC BAA-1389 / DSM 22839 / S5)</name>
    <dbReference type="NCBI Taxonomy" id="653733"/>
    <lineage>
        <taxon>Bacteria</taxon>
        <taxon>Pseudomonadati</taxon>
        <taxon>Chrysiogenota</taxon>
        <taxon>Chrysiogenia</taxon>
        <taxon>Chrysiogenales</taxon>
        <taxon>Chrysiogenaceae</taxon>
        <taxon>Desulfurispirillum</taxon>
    </lineage>
</organism>
<feature type="compositionally biased region" description="Basic and acidic residues" evidence="1">
    <location>
        <begin position="391"/>
        <end position="404"/>
    </location>
</feature>
<dbReference type="AlphaFoldDB" id="E6W562"/>
<evidence type="ECO:0000313" key="3">
    <source>
        <dbReference type="EMBL" id="ADU67141.1"/>
    </source>
</evidence>
<dbReference type="CDD" id="cd00732">
    <property type="entry name" value="CheW"/>
    <property type="match status" value="1"/>
</dbReference>
<dbReference type="KEGG" id="din:Selin_2426"/>